<name>A0AAD7G7H1_MYCRO</name>
<dbReference type="PANTHER" id="PTHR40465:SF1">
    <property type="entry name" value="DUF6534 DOMAIN-CONTAINING PROTEIN"/>
    <property type="match status" value="1"/>
</dbReference>
<dbReference type="EMBL" id="JARKIE010000234">
    <property type="protein sequence ID" value="KAJ7663458.1"/>
    <property type="molecule type" value="Genomic_DNA"/>
</dbReference>
<keyword evidence="1" id="KW-0812">Transmembrane</keyword>
<dbReference type="Pfam" id="PF20152">
    <property type="entry name" value="DUF6534"/>
    <property type="match status" value="1"/>
</dbReference>
<accession>A0AAD7G7H1</accession>
<feature type="domain" description="DUF6534" evidence="2">
    <location>
        <begin position="217"/>
        <end position="297"/>
    </location>
</feature>
<comment type="caution">
    <text evidence="3">The sequence shown here is derived from an EMBL/GenBank/DDBJ whole genome shotgun (WGS) entry which is preliminary data.</text>
</comment>
<feature type="transmembrane region" description="Helical" evidence="1">
    <location>
        <begin position="169"/>
        <end position="190"/>
    </location>
</feature>
<feature type="transmembrane region" description="Helical" evidence="1">
    <location>
        <begin position="272"/>
        <end position="292"/>
    </location>
</feature>
<dbReference type="Proteomes" id="UP001221757">
    <property type="component" value="Unassembled WGS sequence"/>
</dbReference>
<sequence length="366" mass="41208">MGTELSKTAPGLDRNIRIDDRAKRQAAERSLNSAEVSSRRSRWLTVSPSSSAMATVDNTFGLMYNAVVISAVLYGAGIVQGWFYYQKYWRKDPMLNKILVALVMIFDTCQHVLLTESIYKYLVTGHLDELAFSRVVKTFIIEIYPTALIALLVRNFSVYRIYRLSKGNWILAGSVSILSLGSFASLLYYATSAVGFQDIAQLVEIKNTSIAIDVLGAGVDSLISIIMIYLLNSHKGDIRKTTDLLNHLVYQPVSLQSPPPYQWLAASPDTMVYIFWFLLLGSLYTNSLMVTLNARDYIRSRGNDQSIQMQSAIRFNSQPEIISTARQGLPSSDNHHIAIHIDKHTEVDLEEGDSHYSENSQYKRQI</sequence>
<feature type="transmembrane region" description="Helical" evidence="1">
    <location>
        <begin position="139"/>
        <end position="157"/>
    </location>
</feature>
<keyword evidence="1" id="KW-0472">Membrane</keyword>
<feature type="transmembrane region" description="Helical" evidence="1">
    <location>
        <begin position="97"/>
        <end position="119"/>
    </location>
</feature>
<proteinExistence type="predicted"/>
<evidence type="ECO:0000313" key="4">
    <source>
        <dbReference type="Proteomes" id="UP001221757"/>
    </source>
</evidence>
<gene>
    <name evidence="3" type="ORF">B0H17DRAFT_1184916</name>
</gene>
<reference evidence="3" key="1">
    <citation type="submission" date="2023-03" db="EMBL/GenBank/DDBJ databases">
        <title>Massive genome expansion in bonnet fungi (Mycena s.s.) driven by repeated elements and novel gene families across ecological guilds.</title>
        <authorList>
            <consortium name="Lawrence Berkeley National Laboratory"/>
            <person name="Harder C.B."/>
            <person name="Miyauchi S."/>
            <person name="Viragh M."/>
            <person name="Kuo A."/>
            <person name="Thoen E."/>
            <person name="Andreopoulos B."/>
            <person name="Lu D."/>
            <person name="Skrede I."/>
            <person name="Drula E."/>
            <person name="Henrissat B."/>
            <person name="Morin E."/>
            <person name="Kohler A."/>
            <person name="Barry K."/>
            <person name="LaButti K."/>
            <person name="Morin E."/>
            <person name="Salamov A."/>
            <person name="Lipzen A."/>
            <person name="Mereny Z."/>
            <person name="Hegedus B."/>
            <person name="Baldrian P."/>
            <person name="Stursova M."/>
            <person name="Weitz H."/>
            <person name="Taylor A."/>
            <person name="Grigoriev I.V."/>
            <person name="Nagy L.G."/>
            <person name="Martin F."/>
            <person name="Kauserud H."/>
        </authorList>
    </citation>
    <scope>NUCLEOTIDE SEQUENCE</scope>
    <source>
        <strain evidence="3">CBHHK067</strain>
    </source>
</reference>
<evidence type="ECO:0000256" key="1">
    <source>
        <dbReference type="SAM" id="Phobius"/>
    </source>
</evidence>
<dbReference type="AlphaFoldDB" id="A0AAD7G7H1"/>
<dbReference type="PANTHER" id="PTHR40465">
    <property type="entry name" value="CHROMOSOME 1, WHOLE GENOME SHOTGUN SEQUENCE"/>
    <property type="match status" value="1"/>
</dbReference>
<organism evidence="3 4">
    <name type="scientific">Mycena rosella</name>
    <name type="common">Pink bonnet</name>
    <name type="synonym">Agaricus rosellus</name>
    <dbReference type="NCBI Taxonomy" id="1033263"/>
    <lineage>
        <taxon>Eukaryota</taxon>
        <taxon>Fungi</taxon>
        <taxon>Dikarya</taxon>
        <taxon>Basidiomycota</taxon>
        <taxon>Agaricomycotina</taxon>
        <taxon>Agaricomycetes</taxon>
        <taxon>Agaricomycetidae</taxon>
        <taxon>Agaricales</taxon>
        <taxon>Marasmiineae</taxon>
        <taxon>Mycenaceae</taxon>
        <taxon>Mycena</taxon>
    </lineage>
</organism>
<protein>
    <recommendedName>
        <fullName evidence="2">DUF6534 domain-containing protein</fullName>
    </recommendedName>
</protein>
<keyword evidence="4" id="KW-1185">Reference proteome</keyword>
<evidence type="ECO:0000313" key="3">
    <source>
        <dbReference type="EMBL" id="KAJ7663458.1"/>
    </source>
</evidence>
<evidence type="ECO:0000259" key="2">
    <source>
        <dbReference type="Pfam" id="PF20152"/>
    </source>
</evidence>
<feature type="transmembrane region" description="Helical" evidence="1">
    <location>
        <begin position="62"/>
        <end position="85"/>
    </location>
</feature>
<keyword evidence="1" id="KW-1133">Transmembrane helix</keyword>
<feature type="transmembrane region" description="Helical" evidence="1">
    <location>
        <begin position="210"/>
        <end position="231"/>
    </location>
</feature>
<dbReference type="InterPro" id="IPR045339">
    <property type="entry name" value="DUF6534"/>
</dbReference>